<dbReference type="CDD" id="cd00093">
    <property type="entry name" value="HTH_XRE"/>
    <property type="match status" value="1"/>
</dbReference>
<proteinExistence type="predicted"/>
<dbReference type="Proteomes" id="UP000320300">
    <property type="component" value="Unassembled WGS sequence"/>
</dbReference>
<sequence>MFIVKNEDFKKHKGEYLNELVRKKGIKIKVLTEAAGFDRSTFYNHIKRRNLPFGILSKYGQVLNHDFAELFPEMDTEANTTLQPAMSYDEVVQDRDIWKEKYFQVAELYHECMRQQKR</sequence>
<dbReference type="GO" id="GO:0003677">
    <property type="term" value="F:DNA binding"/>
    <property type="evidence" value="ECO:0007669"/>
    <property type="project" value="UniProtKB-KW"/>
</dbReference>
<dbReference type="Pfam" id="PF13443">
    <property type="entry name" value="HTH_26"/>
    <property type="match status" value="1"/>
</dbReference>
<evidence type="ECO:0000313" key="2">
    <source>
        <dbReference type="EMBL" id="SMO93794.1"/>
    </source>
</evidence>
<dbReference type="OrthoDB" id="981159at2"/>
<gene>
    <name evidence="2" type="ORF">SAMN06265348_11199</name>
</gene>
<organism evidence="2 3">
    <name type="scientific">Pedobacter westerhofensis</name>
    <dbReference type="NCBI Taxonomy" id="425512"/>
    <lineage>
        <taxon>Bacteria</taxon>
        <taxon>Pseudomonadati</taxon>
        <taxon>Bacteroidota</taxon>
        <taxon>Sphingobacteriia</taxon>
        <taxon>Sphingobacteriales</taxon>
        <taxon>Sphingobacteriaceae</taxon>
        <taxon>Pedobacter</taxon>
    </lineage>
</organism>
<keyword evidence="3" id="KW-1185">Reference proteome</keyword>
<dbReference type="InterPro" id="IPR001387">
    <property type="entry name" value="Cro/C1-type_HTH"/>
</dbReference>
<dbReference type="AlphaFoldDB" id="A0A521FCN1"/>
<protein>
    <submittedName>
        <fullName evidence="2">Cro/C1-type HTH DNA-binding domain-containing protein</fullName>
    </submittedName>
</protein>
<keyword evidence="2" id="KW-0238">DNA-binding</keyword>
<evidence type="ECO:0000259" key="1">
    <source>
        <dbReference type="Pfam" id="PF13443"/>
    </source>
</evidence>
<reference evidence="2 3" key="1">
    <citation type="submission" date="2017-05" db="EMBL/GenBank/DDBJ databases">
        <authorList>
            <person name="Varghese N."/>
            <person name="Submissions S."/>
        </authorList>
    </citation>
    <scope>NUCLEOTIDE SEQUENCE [LARGE SCALE GENOMIC DNA]</scope>
    <source>
        <strain evidence="2 3">DSM 19036</strain>
    </source>
</reference>
<dbReference type="InterPro" id="IPR010982">
    <property type="entry name" value="Lambda_DNA-bd_dom_sf"/>
</dbReference>
<name>A0A521FCN1_9SPHI</name>
<evidence type="ECO:0000313" key="3">
    <source>
        <dbReference type="Proteomes" id="UP000320300"/>
    </source>
</evidence>
<accession>A0A521FCN1</accession>
<dbReference type="SUPFAM" id="SSF47413">
    <property type="entry name" value="lambda repressor-like DNA-binding domains"/>
    <property type="match status" value="1"/>
</dbReference>
<dbReference type="EMBL" id="FXTN01000011">
    <property type="protein sequence ID" value="SMO93794.1"/>
    <property type="molecule type" value="Genomic_DNA"/>
</dbReference>
<feature type="domain" description="HTH cro/C1-type" evidence="1">
    <location>
        <begin position="17"/>
        <end position="71"/>
    </location>
</feature>